<protein>
    <submittedName>
        <fullName evidence="1">Uncharacterized protein</fullName>
    </submittedName>
</protein>
<dbReference type="AlphaFoldDB" id="A0A9Q1HKE9"/>
<dbReference type="EMBL" id="JAIZAY010000001">
    <property type="protein sequence ID" value="KAJ8048421.1"/>
    <property type="molecule type" value="Genomic_DNA"/>
</dbReference>
<comment type="caution">
    <text evidence="1">The sequence shown here is derived from an EMBL/GenBank/DDBJ whole genome shotgun (WGS) entry which is preliminary data.</text>
</comment>
<keyword evidence="2" id="KW-1185">Reference proteome</keyword>
<evidence type="ECO:0000313" key="2">
    <source>
        <dbReference type="Proteomes" id="UP001152320"/>
    </source>
</evidence>
<dbReference type="PANTHER" id="PTHR31912">
    <property type="entry name" value="IP13529P"/>
    <property type="match status" value="1"/>
</dbReference>
<accession>A0A9Q1HKE9</accession>
<evidence type="ECO:0000313" key="1">
    <source>
        <dbReference type="EMBL" id="KAJ8048421.1"/>
    </source>
</evidence>
<organism evidence="1 2">
    <name type="scientific">Holothuria leucospilota</name>
    <name type="common">Black long sea cucumber</name>
    <name type="synonym">Mertensiothuria leucospilota</name>
    <dbReference type="NCBI Taxonomy" id="206669"/>
    <lineage>
        <taxon>Eukaryota</taxon>
        <taxon>Metazoa</taxon>
        <taxon>Echinodermata</taxon>
        <taxon>Eleutherozoa</taxon>
        <taxon>Echinozoa</taxon>
        <taxon>Holothuroidea</taxon>
        <taxon>Aspidochirotacea</taxon>
        <taxon>Aspidochirotida</taxon>
        <taxon>Holothuriidae</taxon>
        <taxon>Holothuria</taxon>
    </lineage>
</organism>
<dbReference type="OrthoDB" id="10044445at2759"/>
<reference evidence="1" key="1">
    <citation type="submission" date="2021-10" db="EMBL/GenBank/DDBJ databases">
        <title>Tropical sea cucumber genome reveals ecological adaptation and Cuvierian tubules defense mechanism.</title>
        <authorList>
            <person name="Chen T."/>
        </authorList>
    </citation>
    <scope>NUCLEOTIDE SEQUENCE</scope>
    <source>
        <strain evidence="1">Nanhai2018</strain>
        <tissue evidence="1">Muscle</tissue>
    </source>
</reference>
<sequence>MDNCEKNQDIGLLKYRTYRDGSFFKENDFLSAATFRISIGLYIDDFEICNPLGTSRKKHKVCAVYWVLSNIDQKFRSSLTSINLALLCKSVHVKEYGYNKILEPLLKDLMTLENQGVFVSKLEKAVQGSVHCVAADNLGAHSLGGFVESFSGHHICRFCTGKRCEFQTKEVRSGAFKLRTKEEHLRHLQTVQEDPSLNNCCGVKKSCPLTESLQYFHVLTGYPPDALHDLLEGIVPVEVALCLSKLISKKYVTLKYVNESIKKFPLKWSDKADRPQPINQNFSTSIGGNAHENWTLLRMLPFFIGPKIPSDEPVWEILLDLKDIVELVMASNHTEETVSYLDFKISHHKQQFQIVFPDVTMIPKYHFLEHYPELIRCFGPLVALWTMRFEGKHSFFKQVTRYTNCFRNILLTLATKHQLMMAYHFNSTSILKPALEVSHVSTLPIDLVKDELQLAIKVKHANIDNVHLTQRASFYGTGYAVGMILTVGSSDGLPAFVEIVQILIEQKGLNFIAKKWKSWYTEHLRSYELTSCQTELILVEHSELADYYPLAAYMVHGKRMVTLKRYVSI</sequence>
<gene>
    <name evidence="1" type="ORF">HOLleu_00733</name>
</gene>
<proteinExistence type="predicted"/>
<name>A0A9Q1HKE9_HOLLE</name>
<dbReference type="Proteomes" id="UP001152320">
    <property type="component" value="Chromosome 1"/>
</dbReference>
<dbReference type="PANTHER" id="PTHR31912:SF34">
    <property type="entry name" value="NOTOCHORD-RELATED PROTEIN"/>
    <property type="match status" value="1"/>
</dbReference>